<keyword evidence="1" id="KW-0812">Transmembrane</keyword>
<dbReference type="EMBL" id="JARSFG010000023">
    <property type="protein sequence ID" value="MEC1180186.1"/>
    <property type="molecule type" value="Genomic_DNA"/>
</dbReference>
<proteinExistence type="predicted"/>
<feature type="transmembrane region" description="Helical" evidence="1">
    <location>
        <begin position="33"/>
        <end position="50"/>
    </location>
</feature>
<sequence>MEFKKVMITLSIICVLGIAGTLYAAILDRRFDWSPFVLALSSGYFLWYTNDTRKKVNERKRSHE</sequence>
<organism evidence="2 3">
    <name type="scientific">Metasolibacillus meyeri</name>
    <dbReference type="NCBI Taxonomy" id="1071052"/>
    <lineage>
        <taxon>Bacteria</taxon>
        <taxon>Bacillati</taxon>
        <taxon>Bacillota</taxon>
        <taxon>Bacilli</taxon>
        <taxon>Bacillales</taxon>
        <taxon>Caryophanaceae</taxon>
        <taxon>Metasolibacillus</taxon>
    </lineage>
</organism>
<accession>A0AAW9NUN0</accession>
<dbReference type="RefSeq" id="WP_326124749.1">
    <property type="nucleotide sequence ID" value="NZ_JARSFG010000023.1"/>
</dbReference>
<evidence type="ECO:0000256" key="1">
    <source>
        <dbReference type="SAM" id="Phobius"/>
    </source>
</evidence>
<protein>
    <submittedName>
        <fullName evidence="2">Uncharacterized protein</fullName>
    </submittedName>
</protein>
<comment type="caution">
    <text evidence="2">The sequence shown here is derived from an EMBL/GenBank/DDBJ whole genome shotgun (WGS) entry which is preliminary data.</text>
</comment>
<gene>
    <name evidence="2" type="ORF">P9B03_16915</name>
</gene>
<keyword evidence="1" id="KW-0472">Membrane</keyword>
<dbReference type="AlphaFoldDB" id="A0AAW9NUN0"/>
<evidence type="ECO:0000313" key="3">
    <source>
        <dbReference type="Proteomes" id="UP001344888"/>
    </source>
</evidence>
<dbReference type="Proteomes" id="UP001344888">
    <property type="component" value="Unassembled WGS sequence"/>
</dbReference>
<name>A0AAW9NUN0_9BACL</name>
<evidence type="ECO:0000313" key="2">
    <source>
        <dbReference type="EMBL" id="MEC1180186.1"/>
    </source>
</evidence>
<reference evidence="2 3" key="1">
    <citation type="submission" date="2023-03" db="EMBL/GenBank/DDBJ databases">
        <title>Bacillus Genome Sequencing.</title>
        <authorList>
            <person name="Dunlap C."/>
        </authorList>
    </citation>
    <scope>NUCLEOTIDE SEQUENCE [LARGE SCALE GENOMIC DNA]</scope>
    <source>
        <strain evidence="2 3">B-59205</strain>
    </source>
</reference>
<feature type="transmembrane region" description="Helical" evidence="1">
    <location>
        <begin position="7"/>
        <end position="27"/>
    </location>
</feature>
<keyword evidence="3" id="KW-1185">Reference proteome</keyword>
<keyword evidence="1" id="KW-1133">Transmembrane helix</keyword>